<organism evidence="4 5">
    <name type="scientific">Pseudolycoriella hygida</name>
    <dbReference type="NCBI Taxonomy" id="35572"/>
    <lineage>
        <taxon>Eukaryota</taxon>
        <taxon>Metazoa</taxon>
        <taxon>Ecdysozoa</taxon>
        <taxon>Arthropoda</taxon>
        <taxon>Hexapoda</taxon>
        <taxon>Insecta</taxon>
        <taxon>Pterygota</taxon>
        <taxon>Neoptera</taxon>
        <taxon>Endopterygota</taxon>
        <taxon>Diptera</taxon>
        <taxon>Nematocera</taxon>
        <taxon>Sciaroidea</taxon>
        <taxon>Sciaridae</taxon>
        <taxon>Pseudolycoriella</taxon>
    </lineage>
</organism>
<name>A0A9Q0MKP7_9DIPT</name>
<feature type="compositionally biased region" description="Basic and acidic residues" evidence="2">
    <location>
        <begin position="458"/>
        <end position="491"/>
    </location>
</feature>
<keyword evidence="1" id="KW-0694">RNA-binding</keyword>
<dbReference type="AlphaFoldDB" id="A0A9Q0MKP7"/>
<feature type="domain" description="RRM" evidence="3">
    <location>
        <begin position="166"/>
        <end position="234"/>
    </location>
</feature>
<dbReference type="InterPro" id="IPR035979">
    <property type="entry name" value="RBD_domain_sf"/>
</dbReference>
<evidence type="ECO:0000259" key="3">
    <source>
        <dbReference type="SMART" id="SM00360"/>
    </source>
</evidence>
<evidence type="ECO:0000256" key="2">
    <source>
        <dbReference type="SAM" id="MobiDB-lite"/>
    </source>
</evidence>
<feature type="compositionally biased region" description="Basic residues" evidence="2">
    <location>
        <begin position="398"/>
        <end position="444"/>
    </location>
</feature>
<gene>
    <name evidence="4" type="primary">rsp-7</name>
    <name evidence="4" type="ORF">Bhyg_16648</name>
</gene>
<feature type="compositionally biased region" description="Basic residues" evidence="2">
    <location>
        <begin position="287"/>
        <end position="301"/>
    </location>
</feature>
<protein>
    <submittedName>
        <fullName evidence="4">Splicing factor, arginine/serine-rich 7</fullName>
    </submittedName>
</protein>
<dbReference type="OrthoDB" id="7763451at2759"/>
<evidence type="ECO:0000313" key="4">
    <source>
        <dbReference type="EMBL" id="KAJ6633047.1"/>
    </source>
</evidence>
<dbReference type="InterPro" id="IPR000504">
    <property type="entry name" value="RRM_dom"/>
</dbReference>
<dbReference type="InterPro" id="IPR012677">
    <property type="entry name" value="Nucleotide-bd_a/b_plait_sf"/>
</dbReference>
<dbReference type="FunFam" id="3.30.70.330:FF:000553">
    <property type="entry name" value="Splicing factor SRp54"/>
    <property type="match status" value="1"/>
</dbReference>
<dbReference type="GO" id="GO:0003723">
    <property type="term" value="F:RNA binding"/>
    <property type="evidence" value="ECO:0007669"/>
    <property type="project" value="UniProtKB-KW"/>
</dbReference>
<reference evidence="4" key="1">
    <citation type="submission" date="2022-07" db="EMBL/GenBank/DDBJ databases">
        <authorList>
            <person name="Trinca V."/>
            <person name="Uliana J.V.C."/>
            <person name="Torres T.T."/>
            <person name="Ward R.J."/>
            <person name="Monesi N."/>
        </authorList>
    </citation>
    <scope>NUCLEOTIDE SEQUENCE</scope>
    <source>
        <strain evidence="4">HSMRA1968</strain>
        <tissue evidence="4">Whole embryos</tissue>
    </source>
</reference>
<dbReference type="GO" id="GO:0005654">
    <property type="term" value="C:nucleoplasm"/>
    <property type="evidence" value="ECO:0007669"/>
    <property type="project" value="TreeGrafter"/>
</dbReference>
<dbReference type="CDD" id="cd12259">
    <property type="entry name" value="RRM_SRSF11_SREK1"/>
    <property type="match status" value="1"/>
</dbReference>
<accession>A0A9Q0MKP7</accession>
<comment type="caution">
    <text evidence="4">The sequence shown here is derived from an EMBL/GenBank/DDBJ whole genome shotgun (WGS) entry which is preliminary data.</text>
</comment>
<dbReference type="Gene3D" id="3.30.70.330">
    <property type="match status" value="2"/>
</dbReference>
<proteinExistence type="predicted"/>
<dbReference type="Proteomes" id="UP001151699">
    <property type="component" value="Unassembled WGS sequence"/>
</dbReference>
<dbReference type="SMART" id="SM00360">
    <property type="entry name" value="RRM"/>
    <property type="match status" value="2"/>
</dbReference>
<dbReference type="PANTHER" id="PTHR32343:SF22">
    <property type="entry name" value="LD29830P"/>
    <property type="match status" value="1"/>
</dbReference>
<dbReference type="FunFam" id="3.30.70.330:FF:000084">
    <property type="entry name" value="Serine/arginine-rich splicing factor 11 isoform 1"/>
    <property type="match status" value="1"/>
</dbReference>
<feature type="compositionally biased region" description="Basic residues" evidence="2">
    <location>
        <begin position="309"/>
        <end position="351"/>
    </location>
</feature>
<evidence type="ECO:0000313" key="5">
    <source>
        <dbReference type="Proteomes" id="UP001151699"/>
    </source>
</evidence>
<dbReference type="PANTHER" id="PTHR32343">
    <property type="entry name" value="SERINE/ARGININE-RICH SPLICING FACTOR"/>
    <property type="match status" value="1"/>
</dbReference>
<feature type="domain" description="RRM" evidence="3">
    <location>
        <begin position="11"/>
        <end position="86"/>
    </location>
</feature>
<feature type="region of interest" description="Disordered" evidence="2">
    <location>
        <begin position="280"/>
        <end position="515"/>
    </location>
</feature>
<dbReference type="EMBL" id="WJQU01002265">
    <property type="protein sequence ID" value="KAJ6633047.1"/>
    <property type="molecule type" value="Genomic_DNA"/>
</dbReference>
<sequence length="515" mass="59741">MTGGGYSTTKVVQITNIAPQCTKDQMMSLFGSIGKIDEIRLYPTIRDVSCPVFSRICYIKFMETSSVVIAQHLTNTVFIDRALIVCPVLSIPDEFKALEMTNNGNAVPGTWNDSDMNLPAEVVNRIEGIHPNQVIKTFDPKLEEHNLPEYPPLPVSVKKIEEIRRTIIVLDVRSDWHLDDLMDHFASAGEIKYATRADKGRDRFIMIEFCEQKSVIAALMMQGSEYKGDLLNLYHSTQAINKPEAKSNEAAQREIEEAMSIVKEAQNMISAAIDPVIGMLSKDKSSSSRRTRSRSRGRRSRSRNERSRSSRSHSKRKRSRSKKRSRSRSRSRKSKKRSSPKRSRSRSKRSPSRKDSRSRSKRSRTPKEKDRRKRSRSRQESSSRDYRKSSLRDDRSSRRSRSRSRGRRSRSREHRRTSRKEDRHRRTRTRSRSRRRSHSKGRSSRPKESSRSTKRRSRTPERSSKLRRVSEERVTRDYDEEEKIGLEETFRPPEPPPEKSTSPEKSDNMDISNSP</sequence>
<feature type="compositionally biased region" description="Basic residues" evidence="2">
    <location>
        <begin position="359"/>
        <end position="376"/>
    </location>
</feature>
<keyword evidence="5" id="KW-1185">Reference proteome</keyword>
<feature type="compositionally biased region" description="Basic and acidic residues" evidence="2">
    <location>
        <begin position="377"/>
        <end position="397"/>
    </location>
</feature>
<dbReference type="SUPFAM" id="SSF54928">
    <property type="entry name" value="RNA-binding domain, RBD"/>
    <property type="match status" value="1"/>
</dbReference>
<evidence type="ECO:0000256" key="1">
    <source>
        <dbReference type="ARBA" id="ARBA00022884"/>
    </source>
</evidence>